<reference evidence="2 3" key="1">
    <citation type="submission" date="2021-06" db="EMBL/GenBank/DDBJ databases">
        <authorList>
            <person name="Sun Q."/>
            <person name="Li D."/>
        </authorList>
    </citation>
    <scope>NUCLEOTIDE SEQUENCE [LARGE SCALE GENOMIC DNA]</scope>
    <source>
        <strain evidence="2 3">N19</strain>
    </source>
</reference>
<feature type="transmembrane region" description="Helical" evidence="1">
    <location>
        <begin position="123"/>
        <end position="145"/>
    </location>
</feature>
<keyword evidence="1" id="KW-0472">Membrane</keyword>
<organism evidence="2 3">
    <name type="scientific">Intestinibacter bartlettii</name>
    <dbReference type="NCBI Taxonomy" id="261299"/>
    <lineage>
        <taxon>Bacteria</taxon>
        <taxon>Bacillati</taxon>
        <taxon>Bacillota</taxon>
        <taxon>Clostridia</taxon>
        <taxon>Peptostreptococcales</taxon>
        <taxon>Peptostreptococcaceae</taxon>
        <taxon>Intestinibacter</taxon>
    </lineage>
</organism>
<name>A0ABS6DZR4_9FIRM</name>
<keyword evidence="3" id="KW-1185">Reference proteome</keyword>
<feature type="transmembrane region" description="Helical" evidence="1">
    <location>
        <begin position="151"/>
        <end position="174"/>
    </location>
</feature>
<accession>A0ABS6DZR4</accession>
<evidence type="ECO:0000313" key="2">
    <source>
        <dbReference type="EMBL" id="MBU5337034.1"/>
    </source>
</evidence>
<sequence length="196" mass="22687">MEIQKNNFLGDNTKLVLEFDYTNCFDLIHEWLAIPSIISKIYKCFFYAMCIIFIISILLKPNLHHIIINFGFAVVFFLAFIGGHQFLHLIAAYLMGFRNVKLVVPKANIFCYCNKTEFNANKYIFVSIFPFAFATILSIIIAIIFPEYLGAVAIFNIFHVTISNGDIGITNYFLKNKDLYFYCNQANNTAYIYKKL</sequence>
<keyword evidence="1" id="KW-1133">Transmembrane helix</keyword>
<feature type="transmembrane region" description="Helical" evidence="1">
    <location>
        <begin position="65"/>
        <end position="94"/>
    </location>
</feature>
<evidence type="ECO:0000256" key="1">
    <source>
        <dbReference type="SAM" id="Phobius"/>
    </source>
</evidence>
<dbReference type="Pfam" id="PF11667">
    <property type="entry name" value="DUF3267"/>
    <property type="match status" value="1"/>
</dbReference>
<feature type="transmembrane region" description="Helical" evidence="1">
    <location>
        <begin position="41"/>
        <end position="59"/>
    </location>
</feature>
<proteinExistence type="predicted"/>
<comment type="caution">
    <text evidence="2">The sequence shown here is derived from an EMBL/GenBank/DDBJ whole genome shotgun (WGS) entry which is preliminary data.</text>
</comment>
<dbReference type="RefSeq" id="WP_216571187.1">
    <property type="nucleotide sequence ID" value="NZ_JAHLOQ010000036.1"/>
</dbReference>
<dbReference type="EMBL" id="JAHLOQ010000036">
    <property type="protein sequence ID" value="MBU5337034.1"/>
    <property type="molecule type" value="Genomic_DNA"/>
</dbReference>
<dbReference type="Proteomes" id="UP001196301">
    <property type="component" value="Unassembled WGS sequence"/>
</dbReference>
<keyword evidence="1" id="KW-0812">Transmembrane</keyword>
<gene>
    <name evidence="2" type="ORF">KQI20_11335</name>
</gene>
<protein>
    <submittedName>
        <fullName evidence="2">DUF3267 domain-containing protein</fullName>
    </submittedName>
</protein>
<dbReference type="InterPro" id="IPR021683">
    <property type="entry name" value="DUF3267"/>
</dbReference>
<evidence type="ECO:0000313" key="3">
    <source>
        <dbReference type="Proteomes" id="UP001196301"/>
    </source>
</evidence>